<evidence type="ECO:0000313" key="1">
    <source>
        <dbReference type="EMBL" id="BBG99007.1"/>
    </source>
</evidence>
<gene>
    <name evidence="1" type="ORF">Prudu_008562</name>
</gene>
<reference evidence="1" key="1">
    <citation type="journal article" date="2019" name="Science">
        <title>Mutation of a bHLH transcription factor allowed almond domestication.</title>
        <authorList>
            <person name="Sanchez-Perez R."/>
            <person name="Pavan S."/>
            <person name="Mazzeo R."/>
            <person name="Moldovan C."/>
            <person name="Aiese Cigliano R."/>
            <person name="Del Cueto J."/>
            <person name="Ricciardi F."/>
            <person name="Lotti C."/>
            <person name="Ricciardi L."/>
            <person name="Dicenta F."/>
            <person name="Lopez-Marques R.L."/>
            <person name="Lindberg Moller B."/>
        </authorList>
    </citation>
    <scope>NUCLEOTIDE SEQUENCE</scope>
</reference>
<name>A0A4Y1R4T7_PRUDU</name>
<protein>
    <submittedName>
        <fullName evidence="1">Uncharacterized protein</fullName>
    </submittedName>
</protein>
<dbReference type="AlphaFoldDB" id="A0A4Y1R4T7"/>
<organism evidence="1">
    <name type="scientific">Prunus dulcis</name>
    <name type="common">Almond</name>
    <name type="synonym">Amygdalus dulcis</name>
    <dbReference type="NCBI Taxonomy" id="3755"/>
    <lineage>
        <taxon>Eukaryota</taxon>
        <taxon>Viridiplantae</taxon>
        <taxon>Streptophyta</taxon>
        <taxon>Embryophyta</taxon>
        <taxon>Tracheophyta</taxon>
        <taxon>Spermatophyta</taxon>
        <taxon>Magnoliopsida</taxon>
        <taxon>eudicotyledons</taxon>
        <taxon>Gunneridae</taxon>
        <taxon>Pentapetalae</taxon>
        <taxon>rosids</taxon>
        <taxon>fabids</taxon>
        <taxon>Rosales</taxon>
        <taxon>Rosaceae</taxon>
        <taxon>Amygdaloideae</taxon>
        <taxon>Amygdaleae</taxon>
        <taxon>Prunus</taxon>
    </lineage>
</organism>
<accession>A0A4Y1R4T7</accession>
<dbReference type="EMBL" id="AP019299">
    <property type="protein sequence ID" value="BBG99007.1"/>
    <property type="molecule type" value="Genomic_DNA"/>
</dbReference>
<proteinExistence type="predicted"/>
<sequence>MKNHNYLIELIFFLHDGYSRVYPMRLPKNAYFVYRTTTCHNMHLYERIGRRRLSHRSFSCCAKPPVIANPSLLWHKHGLT</sequence>